<evidence type="ECO:0000256" key="4">
    <source>
        <dbReference type="ARBA" id="ARBA00009381"/>
    </source>
</evidence>
<dbReference type="PANTHER" id="PTHR11686">
    <property type="entry name" value="GAMMA GLUTAMYL TRANSPEPTIDASE"/>
    <property type="match status" value="1"/>
</dbReference>
<dbReference type="UniPathway" id="UPA00204"/>
<evidence type="ECO:0000256" key="2">
    <source>
        <dbReference type="ARBA" id="ARBA00001089"/>
    </source>
</evidence>
<feature type="region of interest" description="Disordered" evidence="9">
    <location>
        <begin position="1"/>
        <end position="28"/>
    </location>
</feature>
<evidence type="ECO:0000313" key="11">
    <source>
        <dbReference type="EMBL" id="PWN29763.1"/>
    </source>
</evidence>
<evidence type="ECO:0000256" key="6">
    <source>
        <dbReference type="PIRSR" id="PIRSR600101-1"/>
    </source>
</evidence>
<dbReference type="EC" id="3.4.19.13" evidence="8"/>
<dbReference type="AlphaFoldDB" id="A0A316V0R7"/>
<dbReference type="FunFam" id="3.60.20.40:FF:000001">
    <property type="entry name" value="Gamma-glutamyltranspeptidase 1"/>
    <property type="match status" value="1"/>
</dbReference>
<dbReference type="EC" id="2.3.2.2" evidence="8"/>
<sequence length="673" mass="73229">MAALGPSTPTQHDQRNDVVVDEETPLLSPPTATALRRRRSSARRATFVDWGKRPQLLLRGLIGLLALLFVALLVLVFSYRGNAEDSRPPSKPPLPPLDDRGRLNPPNLLEGKHGAVAAENRQCSEIGTALLQKGGSAADAAVGATLCVGVLNMFSSGIGGGGFALIRAPAPEENPSQAGTEHVVIDFREQAPAAAFEEMFHGATEKAKFGGLAVGVPGELKGLEEIWRRWGKLEWEDLLQPSIQLAKEAKVGKELARRLGYFGGFMPEKKEWADIFLDAETGGFLKEGDTIRRPAYARTLEAIAQHGAQAFYEGEMAEAMVKKVQAAGGILTTEDLQDYRIEVRKAINGTWLDGRRVWTSPAPTSGPVLLGMMNLLRRLGIEEERHHEQHGSQGDKDAARRALWAHRLVEVFKHGYAARTRLGDPAYLNQSALAEIAQIPTQRRAYQLAKKVDDTRTFPIDHYAPLFDVPEDHGTTHISAVDSSGMAVGITSTVNLIFGSQVMDPETGVIFNDEMDDTSTPGTPNAFGLYPSPYNYPQPGKRPLSSMSPVVIEDAQGRFQVLLGAAGGSRIPTSVLSTLLNMDIKGMDLSQAIEAPRLHHQLLPDVVAVESTFDEYELDEGLRARGHQLKIDDINLGYASVQGVQARRDGKESQEVTYLASSDSRKAGWAAAY</sequence>
<proteinExistence type="inferred from homology"/>
<dbReference type="InterPro" id="IPR000101">
    <property type="entry name" value="GGT_peptidase"/>
</dbReference>
<dbReference type="GO" id="GO:0036374">
    <property type="term" value="F:glutathione hydrolase activity"/>
    <property type="evidence" value="ECO:0007669"/>
    <property type="project" value="UniProtKB-UniRule"/>
</dbReference>
<evidence type="ECO:0000256" key="10">
    <source>
        <dbReference type="SAM" id="Phobius"/>
    </source>
</evidence>
<keyword evidence="8" id="KW-0378">Hydrolase</keyword>
<dbReference type="GO" id="GO:0006751">
    <property type="term" value="P:glutathione catabolic process"/>
    <property type="evidence" value="ECO:0007669"/>
    <property type="project" value="UniProtKB-UniRule"/>
</dbReference>
<keyword evidence="10" id="KW-1133">Transmembrane helix</keyword>
<protein>
    <recommendedName>
        <fullName evidence="8">Glutathione hydrolase</fullName>
        <ecNumber evidence="8">2.3.2.2</ecNumber>
        <ecNumber evidence="8">3.4.19.13</ecNumber>
    </recommendedName>
    <alternativeName>
        <fullName evidence="8">Gamma-glutamyltransferase</fullName>
    </alternativeName>
    <alternativeName>
        <fullName evidence="8">Gamma-glutamyltranspeptidase</fullName>
    </alternativeName>
</protein>
<dbReference type="OrthoDB" id="1081007at2759"/>
<dbReference type="SUPFAM" id="SSF56235">
    <property type="entry name" value="N-terminal nucleophile aminohydrolases (Ntn hydrolases)"/>
    <property type="match status" value="1"/>
</dbReference>
<evidence type="ECO:0000313" key="12">
    <source>
        <dbReference type="Proteomes" id="UP000245884"/>
    </source>
</evidence>
<keyword evidence="8" id="KW-0012">Acyltransferase</keyword>
<feature type="binding site" evidence="7">
    <location>
        <position position="568"/>
    </location>
    <ligand>
        <name>L-glutamate</name>
        <dbReference type="ChEBI" id="CHEBI:29985"/>
    </ligand>
</feature>
<comment type="catalytic activity">
    <reaction evidence="1 8">
        <text>an S-substituted glutathione + H2O = an S-substituted L-cysteinylglycine + L-glutamate</text>
        <dbReference type="Rhea" id="RHEA:59468"/>
        <dbReference type="ChEBI" id="CHEBI:15377"/>
        <dbReference type="ChEBI" id="CHEBI:29985"/>
        <dbReference type="ChEBI" id="CHEBI:90779"/>
        <dbReference type="ChEBI" id="CHEBI:143103"/>
        <dbReference type="EC" id="3.4.19.13"/>
    </reaction>
</comment>
<dbReference type="GO" id="GO:0000324">
    <property type="term" value="C:fungal-type vacuole"/>
    <property type="evidence" value="ECO:0007669"/>
    <property type="project" value="TreeGrafter"/>
</dbReference>
<dbReference type="PRINTS" id="PR01210">
    <property type="entry name" value="GGTRANSPTASE"/>
</dbReference>
<keyword evidence="10" id="KW-0812">Transmembrane</keyword>
<evidence type="ECO:0000256" key="7">
    <source>
        <dbReference type="PIRSR" id="PIRSR600101-2"/>
    </source>
</evidence>
<feature type="transmembrane region" description="Helical" evidence="10">
    <location>
        <begin position="56"/>
        <end position="79"/>
    </location>
</feature>
<dbReference type="PANTHER" id="PTHR11686:SF9">
    <property type="entry name" value="RE13973P"/>
    <property type="match status" value="1"/>
</dbReference>
<dbReference type="GO" id="GO:0103068">
    <property type="term" value="F:leukotriene C4 gamma-glutamyl transferase activity"/>
    <property type="evidence" value="ECO:0007669"/>
    <property type="project" value="UniProtKB-EC"/>
</dbReference>
<evidence type="ECO:0000256" key="1">
    <source>
        <dbReference type="ARBA" id="ARBA00001049"/>
    </source>
</evidence>
<feature type="binding site" evidence="7">
    <location>
        <begin position="545"/>
        <end position="546"/>
    </location>
    <ligand>
        <name>L-glutamate</name>
        <dbReference type="ChEBI" id="CHEBI:29985"/>
    </ligand>
</feature>
<dbReference type="Proteomes" id="UP000245884">
    <property type="component" value="Unassembled WGS sequence"/>
</dbReference>
<reference evidence="11 12" key="1">
    <citation type="journal article" date="2018" name="Mol. Biol. Evol.">
        <title>Broad Genomic Sampling Reveals a Smut Pathogenic Ancestry of the Fungal Clade Ustilaginomycotina.</title>
        <authorList>
            <person name="Kijpornyongpan T."/>
            <person name="Mondo S.J."/>
            <person name="Barry K."/>
            <person name="Sandor L."/>
            <person name="Lee J."/>
            <person name="Lipzen A."/>
            <person name="Pangilinan J."/>
            <person name="LaButti K."/>
            <person name="Hainaut M."/>
            <person name="Henrissat B."/>
            <person name="Grigoriev I.V."/>
            <person name="Spatafora J.W."/>
            <person name="Aime M.C."/>
        </authorList>
    </citation>
    <scope>NUCLEOTIDE SEQUENCE [LARGE SCALE GENOMIC DNA]</scope>
    <source>
        <strain evidence="11 12">MCA 5214</strain>
    </source>
</reference>
<keyword evidence="12" id="KW-1185">Reference proteome</keyword>
<comment type="similarity">
    <text evidence="4">Belongs to the gamma-glutamyltransferase family.</text>
</comment>
<feature type="binding site" evidence="7">
    <location>
        <begin position="493"/>
        <end position="495"/>
    </location>
    <ligand>
        <name>L-glutamate</name>
        <dbReference type="ChEBI" id="CHEBI:29985"/>
    </ligand>
</feature>
<dbReference type="Pfam" id="PF01019">
    <property type="entry name" value="G_glu_transpept"/>
    <property type="match status" value="1"/>
</dbReference>
<comment type="catalytic activity">
    <reaction evidence="5 8">
        <text>an N-terminal (5-L-glutamyl)-[peptide] + an alpha-amino acid = 5-L-glutamyl amino acid + an N-terminal L-alpha-aminoacyl-[peptide]</text>
        <dbReference type="Rhea" id="RHEA:23904"/>
        <dbReference type="Rhea" id="RHEA-COMP:9780"/>
        <dbReference type="Rhea" id="RHEA-COMP:9795"/>
        <dbReference type="ChEBI" id="CHEBI:77644"/>
        <dbReference type="ChEBI" id="CHEBI:78597"/>
        <dbReference type="ChEBI" id="CHEBI:78599"/>
        <dbReference type="ChEBI" id="CHEBI:78608"/>
        <dbReference type="EC" id="2.3.2.2"/>
    </reaction>
</comment>
<dbReference type="Gene3D" id="3.60.20.40">
    <property type="match status" value="1"/>
</dbReference>
<evidence type="ECO:0000256" key="9">
    <source>
        <dbReference type="SAM" id="MobiDB-lite"/>
    </source>
</evidence>
<comment type="catalytic activity">
    <reaction evidence="2 8">
        <text>glutathione + H2O = L-cysteinylglycine + L-glutamate</text>
        <dbReference type="Rhea" id="RHEA:28807"/>
        <dbReference type="ChEBI" id="CHEBI:15377"/>
        <dbReference type="ChEBI" id="CHEBI:29985"/>
        <dbReference type="ChEBI" id="CHEBI:57925"/>
        <dbReference type="ChEBI" id="CHEBI:61694"/>
        <dbReference type="EC" id="3.4.19.13"/>
    </reaction>
</comment>
<keyword evidence="10" id="KW-0472">Membrane</keyword>
<dbReference type="RefSeq" id="XP_025364375.1">
    <property type="nucleotide sequence ID" value="XM_025505539.1"/>
</dbReference>
<evidence type="ECO:0000256" key="3">
    <source>
        <dbReference type="ARBA" id="ARBA00005115"/>
    </source>
</evidence>
<dbReference type="NCBIfam" id="TIGR00066">
    <property type="entry name" value="g_glut_trans"/>
    <property type="match status" value="1"/>
</dbReference>
<feature type="binding site" evidence="7">
    <location>
        <position position="517"/>
    </location>
    <ligand>
        <name>L-glutamate</name>
        <dbReference type="ChEBI" id="CHEBI:29985"/>
    </ligand>
</feature>
<dbReference type="EMBL" id="KZ819663">
    <property type="protein sequence ID" value="PWN29763.1"/>
    <property type="molecule type" value="Genomic_DNA"/>
</dbReference>
<accession>A0A316V0R7</accession>
<keyword evidence="8" id="KW-0808">Transferase</keyword>
<dbReference type="GO" id="GO:0005886">
    <property type="term" value="C:plasma membrane"/>
    <property type="evidence" value="ECO:0007669"/>
    <property type="project" value="TreeGrafter"/>
</dbReference>
<feature type="binding site" evidence="7">
    <location>
        <position position="188"/>
    </location>
    <ligand>
        <name>L-glutamate</name>
        <dbReference type="ChEBI" id="CHEBI:29985"/>
    </ligand>
</feature>
<feature type="region of interest" description="Disordered" evidence="9">
    <location>
        <begin position="82"/>
        <end position="110"/>
    </location>
</feature>
<evidence type="ECO:0000256" key="8">
    <source>
        <dbReference type="RuleBase" id="RU368068"/>
    </source>
</evidence>
<dbReference type="GeneID" id="37027362"/>
<comment type="pathway">
    <text evidence="3 8">Sulfur metabolism; glutathione metabolism.</text>
</comment>
<name>A0A316V0R7_9BASI</name>
<dbReference type="InterPro" id="IPR043138">
    <property type="entry name" value="GGT_lsub"/>
</dbReference>
<gene>
    <name evidence="11" type="ORF">BDZ90DRAFT_230612</name>
</gene>
<dbReference type="InterPro" id="IPR029055">
    <property type="entry name" value="Ntn_hydrolases_N"/>
</dbReference>
<dbReference type="InterPro" id="IPR043137">
    <property type="entry name" value="GGT_ssub_C"/>
</dbReference>
<evidence type="ECO:0000256" key="5">
    <source>
        <dbReference type="ARBA" id="ARBA00047417"/>
    </source>
</evidence>
<dbReference type="STRING" id="1569628.A0A316V0R7"/>
<feature type="active site" description="Nucleophile" evidence="6">
    <location>
        <position position="475"/>
    </location>
</feature>
<dbReference type="Gene3D" id="1.10.246.130">
    <property type="match status" value="1"/>
</dbReference>
<organism evidence="11 12">
    <name type="scientific">Jaminaea rosea</name>
    <dbReference type="NCBI Taxonomy" id="1569628"/>
    <lineage>
        <taxon>Eukaryota</taxon>
        <taxon>Fungi</taxon>
        <taxon>Dikarya</taxon>
        <taxon>Basidiomycota</taxon>
        <taxon>Ustilaginomycotina</taxon>
        <taxon>Exobasidiomycetes</taxon>
        <taxon>Microstromatales</taxon>
        <taxon>Microstromatales incertae sedis</taxon>
        <taxon>Jaminaea</taxon>
    </lineage>
</organism>
<comment type="function">
    <text evidence="8">Cleaves the gamma-glutamyl peptide bond of glutathione and glutathione conjugates.</text>
</comment>